<name>A0A2X0KVI4_9BASI</name>
<gene>
    <name evidence="1" type="ORF">BZ3500_MVSOF-1268-A1-R1_CHR1-3G02499</name>
</gene>
<evidence type="ECO:0000313" key="2">
    <source>
        <dbReference type="Proteomes" id="UP000249723"/>
    </source>
</evidence>
<organism evidence="1 2">
    <name type="scientific">Microbotryum saponariae</name>
    <dbReference type="NCBI Taxonomy" id="289078"/>
    <lineage>
        <taxon>Eukaryota</taxon>
        <taxon>Fungi</taxon>
        <taxon>Dikarya</taxon>
        <taxon>Basidiomycota</taxon>
        <taxon>Pucciniomycotina</taxon>
        <taxon>Microbotryomycetes</taxon>
        <taxon>Microbotryales</taxon>
        <taxon>Microbotryaceae</taxon>
        <taxon>Microbotryum</taxon>
    </lineage>
</organism>
<dbReference type="Proteomes" id="UP000249723">
    <property type="component" value="Unassembled WGS sequence"/>
</dbReference>
<evidence type="ECO:0000313" key="1">
    <source>
        <dbReference type="EMBL" id="SCZ91036.1"/>
    </source>
</evidence>
<accession>A0A2X0KVI4</accession>
<proteinExistence type="predicted"/>
<reference evidence="2" key="1">
    <citation type="submission" date="2016-10" db="EMBL/GenBank/DDBJ databases">
        <authorList>
            <person name="Jeantristanb JTB J.-T."/>
            <person name="Ricardo R."/>
        </authorList>
    </citation>
    <scope>NUCLEOTIDE SEQUENCE [LARGE SCALE GENOMIC DNA]</scope>
</reference>
<protein>
    <submittedName>
        <fullName evidence="1">BZ3500_MvSof-1268-A1-R1_Chr1-3g02499 protein</fullName>
    </submittedName>
</protein>
<dbReference type="AlphaFoldDB" id="A0A2X0KVI4"/>
<keyword evidence="2" id="KW-1185">Reference proteome</keyword>
<sequence>MTSVEVISGVDGKGTRRGTRSMLWNEELWTEEERAQVDAIWKAREG</sequence>
<dbReference type="EMBL" id="FMWP01000014">
    <property type="protein sequence ID" value="SCZ91036.1"/>
    <property type="molecule type" value="Genomic_DNA"/>
</dbReference>